<dbReference type="Gene3D" id="3.30.420.10">
    <property type="entry name" value="Ribonuclease H-like superfamily/Ribonuclease H"/>
    <property type="match status" value="1"/>
</dbReference>
<name>A0A9Q1HJY0_HOLLE</name>
<dbReference type="OrthoDB" id="2286242at2759"/>
<evidence type="ECO:0000259" key="1">
    <source>
        <dbReference type="PROSITE" id="PS50994"/>
    </source>
</evidence>
<dbReference type="InterPro" id="IPR012337">
    <property type="entry name" value="RNaseH-like_sf"/>
</dbReference>
<evidence type="ECO:0000313" key="3">
    <source>
        <dbReference type="Proteomes" id="UP001152320"/>
    </source>
</evidence>
<dbReference type="EMBL" id="JAIZAY010000002">
    <property type="protein sequence ID" value="KAJ8047788.1"/>
    <property type="molecule type" value="Genomic_DNA"/>
</dbReference>
<keyword evidence="3" id="KW-1185">Reference proteome</keyword>
<dbReference type="GO" id="GO:0015074">
    <property type="term" value="P:DNA integration"/>
    <property type="evidence" value="ECO:0007669"/>
    <property type="project" value="InterPro"/>
</dbReference>
<dbReference type="InterPro" id="IPR001584">
    <property type="entry name" value="Integrase_cat-core"/>
</dbReference>
<sequence length="371" mass="42954">MLQLQGYKYTIKYVPGQNVPIADCLSRCIATDCKTTQIPNIDVHVHEITNMKPFVIDRIRAATASDTILQTLKTYIIEFWPSEKNQCNEISHAYWQHRHELAIYNGLILKGSRIIIPTSMRPKILSILHQQHQGIEKTRLRARQSVFWPGLNAEIERMIQECVACQTHQKNQSKLPVKPIHSTRAMETIGVDLFEYKNKQYLLAVDYFTGFVWADYLPNTRSDTVVVKLDSIFTDFVRPTKLISDNGPQLTSQVMQEFCEKHEVIHETSAPHHQQANGRAERNIQTIKNMLKKTDSEDTKSFTQRNFIIVKGHTHLYRYSIPIYSYVQKENQNSFTCCSFFHRRGRKYCENQGTPYCFLCHSSAGTTPHSP</sequence>
<dbReference type="PROSITE" id="PS50994">
    <property type="entry name" value="INTEGRASE"/>
    <property type="match status" value="1"/>
</dbReference>
<dbReference type="InterPro" id="IPR041588">
    <property type="entry name" value="Integrase_H2C2"/>
</dbReference>
<gene>
    <name evidence="2" type="ORF">HOLleu_06882</name>
</gene>
<evidence type="ECO:0000313" key="2">
    <source>
        <dbReference type="EMBL" id="KAJ8047788.1"/>
    </source>
</evidence>
<dbReference type="PANTHER" id="PTHR37984">
    <property type="entry name" value="PROTEIN CBG26694"/>
    <property type="match status" value="1"/>
</dbReference>
<dbReference type="PANTHER" id="PTHR37984:SF7">
    <property type="entry name" value="INTEGRASE CATALYTIC DOMAIN-CONTAINING PROTEIN"/>
    <property type="match status" value="1"/>
</dbReference>
<proteinExistence type="predicted"/>
<feature type="domain" description="Integrase catalytic" evidence="1">
    <location>
        <begin position="175"/>
        <end position="371"/>
    </location>
</feature>
<dbReference type="AlphaFoldDB" id="A0A9Q1HJY0"/>
<dbReference type="Gene3D" id="1.10.340.70">
    <property type="match status" value="1"/>
</dbReference>
<dbReference type="Pfam" id="PF17921">
    <property type="entry name" value="Integrase_H2C2"/>
    <property type="match status" value="1"/>
</dbReference>
<comment type="caution">
    <text evidence="2">The sequence shown here is derived from an EMBL/GenBank/DDBJ whole genome shotgun (WGS) entry which is preliminary data.</text>
</comment>
<accession>A0A9Q1HJY0</accession>
<dbReference type="GO" id="GO:0003676">
    <property type="term" value="F:nucleic acid binding"/>
    <property type="evidence" value="ECO:0007669"/>
    <property type="project" value="InterPro"/>
</dbReference>
<dbReference type="FunFam" id="1.10.340.70:FF:000003">
    <property type="entry name" value="Protein CBG25708"/>
    <property type="match status" value="1"/>
</dbReference>
<dbReference type="Proteomes" id="UP001152320">
    <property type="component" value="Chromosome 2"/>
</dbReference>
<dbReference type="InterPro" id="IPR050951">
    <property type="entry name" value="Retrovirus_Pol_polyprotein"/>
</dbReference>
<organism evidence="2 3">
    <name type="scientific">Holothuria leucospilota</name>
    <name type="common">Black long sea cucumber</name>
    <name type="synonym">Mertensiothuria leucospilota</name>
    <dbReference type="NCBI Taxonomy" id="206669"/>
    <lineage>
        <taxon>Eukaryota</taxon>
        <taxon>Metazoa</taxon>
        <taxon>Echinodermata</taxon>
        <taxon>Eleutherozoa</taxon>
        <taxon>Echinozoa</taxon>
        <taxon>Holothuroidea</taxon>
        <taxon>Aspidochirotacea</taxon>
        <taxon>Aspidochirotida</taxon>
        <taxon>Holothuriidae</taxon>
        <taxon>Holothuria</taxon>
    </lineage>
</organism>
<dbReference type="InterPro" id="IPR036397">
    <property type="entry name" value="RNaseH_sf"/>
</dbReference>
<dbReference type="SUPFAM" id="SSF53098">
    <property type="entry name" value="Ribonuclease H-like"/>
    <property type="match status" value="1"/>
</dbReference>
<reference evidence="2" key="1">
    <citation type="submission" date="2021-10" db="EMBL/GenBank/DDBJ databases">
        <title>Tropical sea cucumber genome reveals ecological adaptation and Cuvierian tubules defense mechanism.</title>
        <authorList>
            <person name="Chen T."/>
        </authorList>
    </citation>
    <scope>NUCLEOTIDE SEQUENCE</scope>
    <source>
        <strain evidence="2">Nanhai2018</strain>
        <tissue evidence="2">Muscle</tissue>
    </source>
</reference>
<protein>
    <recommendedName>
        <fullName evidence="1">Integrase catalytic domain-containing protein</fullName>
    </recommendedName>
</protein>
<dbReference type="Pfam" id="PF00665">
    <property type="entry name" value="rve"/>
    <property type="match status" value="1"/>
</dbReference>